<evidence type="ECO:0000313" key="8">
    <source>
        <dbReference type="EMBL" id="KAK9747406.1"/>
    </source>
</evidence>
<evidence type="ECO:0000256" key="3">
    <source>
        <dbReference type="ARBA" id="ARBA00022989"/>
    </source>
</evidence>
<dbReference type="AlphaFoldDB" id="A0AAW1MPG1"/>
<feature type="transmembrane region" description="Helical" evidence="5">
    <location>
        <begin position="258"/>
        <end position="277"/>
    </location>
</feature>
<dbReference type="Pfam" id="PF21885">
    <property type="entry name" value="TMEM181_GOLD"/>
    <property type="match status" value="1"/>
</dbReference>
<organism evidence="8 9">
    <name type="scientific">Popillia japonica</name>
    <name type="common">Japanese beetle</name>
    <dbReference type="NCBI Taxonomy" id="7064"/>
    <lineage>
        <taxon>Eukaryota</taxon>
        <taxon>Metazoa</taxon>
        <taxon>Ecdysozoa</taxon>
        <taxon>Arthropoda</taxon>
        <taxon>Hexapoda</taxon>
        <taxon>Insecta</taxon>
        <taxon>Pterygota</taxon>
        <taxon>Neoptera</taxon>
        <taxon>Endopterygota</taxon>
        <taxon>Coleoptera</taxon>
        <taxon>Polyphaga</taxon>
        <taxon>Scarabaeiformia</taxon>
        <taxon>Scarabaeidae</taxon>
        <taxon>Rutelinae</taxon>
        <taxon>Popillia</taxon>
    </lineage>
</organism>
<dbReference type="InterPro" id="IPR054077">
    <property type="entry name" value="TMEM181_GOLD"/>
</dbReference>
<gene>
    <name evidence="8" type="ORF">QE152_g5332</name>
</gene>
<proteinExistence type="predicted"/>
<evidence type="ECO:0000259" key="7">
    <source>
        <dbReference type="Pfam" id="PF21885"/>
    </source>
</evidence>
<evidence type="ECO:0000259" key="6">
    <source>
        <dbReference type="Pfam" id="PF06664"/>
    </source>
</evidence>
<protein>
    <recommendedName>
        <fullName evidence="10">Transmembrane protein 181</fullName>
    </recommendedName>
</protein>
<keyword evidence="2 5" id="KW-0812">Transmembrane</keyword>
<feature type="domain" description="TMEM181 GOLD" evidence="7">
    <location>
        <begin position="119"/>
        <end position="172"/>
    </location>
</feature>
<comment type="subcellular location">
    <subcellularLocation>
        <location evidence="1">Membrane</location>
        <topology evidence="1">Multi-pass membrane protein</topology>
    </subcellularLocation>
</comment>
<keyword evidence="4 5" id="KW-0472">Membrane</keyword>
<dbReference type="GO" id="GO:0015643">
    <property type="term" value="F:toxic substance binding"/>
    <property type="evidence" value="ECO:0007669"/>
    <property type="project" value="InterPro"/>
</dbReference>
<dbReference type="GO" id="GO:0016020">
    <property type="term" value="C:membrane"/>
    <property type="evidence" value="ECO:0007669"/>
    <property type="project" value="UniProtKB-SubCell"/>
</dbReference>
<evidence type="ECO:0000313" key="9">
    <source>
        <dbReference type="Proteomes" id="UP001458880"/>
    </source>
</evidence>
<evidence type="ECO:0008006" key="10">
    <source>
        <dbReference type="Google" id="ProtNLM"/>
    </source>
</evidence>
<dbReference type="PANTHER" id="PTHR31918:SF1">
    <property type="entry name" value="TRANSMEMBRANE PROTEIN 181"/>
    <property type="match status" value="1"/>
</dbReference>
<reference evidence="8 9" key="1">
    <citation type="journal article" date="2024" name="BMC Genomics">
        <title>De novo assembly and annotation of Popillia japonica's genome with initial clues to its potential as an invasive pest.</title>
        <authorList>
            <person name="Cucini C."/>
            <person name="Boschi S."/>
            <person name="Funari R."/>
            <person name="Cardaioli E."/>
            <person name="Iannotti N."/>
            <person name="Marturano G."/>
            <person name="Paoli F."/>
            <person name="Bruttini M."/>
            <person name="Carapelli A."/>
            <person name="Frati F."/>
            <person name="Nardi F."/>
        </authorList>
    </citation>
    <scope>NUCLEOTIDE SEQUENCE [LARGE SCALE GENOMIC DNA]</scope>
    <source>
        <strain evidence="8">DMR45628</strain>
    </source>
</reference>
<dbReference type="Pfam" id="PF06664">
    <property type="entry name" value="WLS-like_TM"/>
    <property type="match status" value="1"/>
</dbReference>
<evidence type="ECO:0000256" key="1">
    <source>
        <dbReference type="ARBA" id="ARBA00004141"/>
    </source>
</evidence>
<evidence type="ECO:0000256" key="2">
    <source>
        <dbReference type="ARBA" id="ARBA00022692"/>
    </source>
</evidence>
<feature type="domain" description="Wntless-like transmembrane" evidence="6">
    <location>
        <begin position="212"/>
        <end position="299"/>
    </location>
</feature>
<evidence type="ECO:0000256" key="4">
    <source>
        <dbReference type="ARBA" id="ARBA00023136"/>
    </source>
</evidence>
<sequence>MTKVDGIGLGYSYHLPTAGWGLKLRNSLSQFSDLFSEFNKYIAPAYHHDRCERSVQMRLYTMHKREFVMVFIAFFGCLGLGIFIGMAGPPITSTTEIDGKSLLTKDNRTHSTNNEIATGPFTMRSPAMTTYCQQMWLIAKLSTDNNDDEILDKSFQISISIEGLTVDHKPVTVIDRFLDYTHYIITVNFYDLEGFHQRYSIKELKFYFKTYNPAFTQIEIWFRFIFLMATFFITCWFAHTLKKYAIFDWSIEQKWMSILLPLLLFYNNPVFPMTFLINSWIPGMIDALAQATFLSALLLPFFR</sequence>
<comment type="caution">
    <text evidence="8">The sequence shown here is derived from an EMBL/GenBank/DDBJ whole genome shotgun (WGS) entry which is preliminary data.</text>
</comment>
<evidence type="ECO:0000256" key="5">
    <source>
        <dbReference type="SAM" id="Phobius"/>
    </source>
</evidence>
<name>A0AAW1MPG1_POPJA</name>
<feature type="transmembrane region" description="Helical" evidence="5">
    <location>
        <begin position="220"/>
        <end position="238"/>
    </location>
</feature>
<dbReference type="Proteomes" id="UP001458880">
    <property type="component" value="Unassembled WGS sequence"/>
</dbReference>
<feature type="transmembrane region" description="Helical" evidence="5">
    <location>
        <begin position="67"/>
        <end position="88"/>
    </location>
</feature>
<dbReference type="InterPro" id="IPR047843">
    <property type="entry name" value="WLS-like_TM"/>
</dbReference>
<feature type="transmembrane region" description="Helical" evidence="5">
    <location>
        <begin position="283"/>
        <end position="302"/>
    </location>
</feature>
<dbReference type="InterPro" id="IPR040416">
    <property type="entry name" value="TMEM181"/>
</dbReference>
<dbReference type="EMBL" id="JASPKY010000031">
    <property type="protein sequence ID" value="KAK9747406.1"/>
    <property type="molecule type" value="Genomic_DNA"/>
</dbReference>
<keyword evidence="3 5" id="KW-1133">Transmembrane helix</keyword>
<keyword evidence="9" id="KW-1185">Reference proteome</keyword>
<accession>A0AAW1MPG1</accession>
<dbReference type="PANTHER" id="PTHR31918">
    <property type="entry name" value="TRANSMEMBRANE PROTEIN 181"/>
    <property type="match status" value="1"/>
</dbReference>